<proteinExistence type="predicted"/>
<dbReference type="Gene3D" id="3.30.710.10">
    <property type="entry name" value="Potassium Channel Kv1.1, Chain A"/>
    <property type="match status" value="1"/>
</dbReference>
<dbReference type="AlphaFoldDB" id="A0A553P2L2"/>
<organism evidence="3 4">
    <name type="scientific">Tigriopus californicus</name>
    <name type="common">Marine copepod</name>
    <dbReference type="NCBI Taxonomy" id="6832"/>
    <lineage>
        <taxon>Eukaryota</taxon>
        <taxon>Metazoa</taxon>
        <taxon>Ecdysozoa</taxon>
        <taxon>Arthropoda</taxon>
        <taxon>Crustacea</taxon>
        <taxon>Multicrustacea</taxon>
        <taxon>Hexanauplia</taxon>
        <taxon>Copepoda</taxon>
        <taxon>Harpacticoida</taxon>
        <taxon>Harpacticidae</taxon>
        <taxon>Tigriopus</taxon>
    </lineage>
</organism>
<dbReference type="PROSITE" id="PS50097">
    <property type="entry name" value="BTB"/>
    <property type="match status" value="1"/>
</dbReference>
<protein>
    <recommendedName>
        <fullName evidence="2">BTB domain-containing protein</fullName>
    </recommendedName>
</protein>
<evidence type="ECO:0000256" key="1">
    <source>
        <dbReference type="SAM" id="MobiDB-lite"/>
    </source>
</evidence>
<name>A0A553P2L2_TIGCA</name>
<dbReference type="InterPro" id="IPR013087">
    <property type="entry name" value="Znf_C2H2_type"/>
</dbReference>
<feature type="domain" description="BTB" evidence="2">
    <location>
        <begin position="33"/>
        <end position="121"/>
    </location>
</feature>
<sequence length="695" mass="78459">MAPRQLIQRGWQTECSLVESIAALSHPSLTDLADLEIRCRDGCIRAHQVIFGQHSTFLKRLFATRQTPELQFVSLQDQAMVADFWGSRKDDSITIVLPDFCTKEVKLLVHLFYHGQCMVEGSSSDAMPELLNQLCRSLSIDSFSCKDLKVSMHSVPPIHSPSTNTHPNLPSISHSESNTPAKIYLNPLLDSDNVSTTYRKQQTSGNESSCTLHTEANSPLEKMRRKCQLKTDQSCSAKSGRTDESCNRYACEFCDKVIVFRPLPGGRQFNCRVFLTHALSHFVETQYADVPWLDTWFCPYQNCQKQFSQSRYLFFHLAKTHHEFVLRIDRRLTELRQNRARVDGMSNVTKRDEENSLKRILYFAQHKLGLPLPKGRLLLRDIEKDVLKQFELKTKDTSYVECGICNRGESKFTLHAFALLHYFLEHVAKNLPGVEALHLSPDGSRFMPHYQCGVDTNCNFSTSLRTALVYHLGNKHGFFNKLSVTERIPGISVHDVKPIVQPAMGNEKKSPSVFICCSITCDYHQMLEHFQTDHGQDRAILVQCGLCKNYLESATPEMFKHENHVCPDSSLTSYDNVTGTVPTAGQKDETSNCTLEGKVNVENAIIGVKTDVPASCLTNEFMSQQSLPKSRANDKNRKRKQSHKRNDTKEARAKEDPSMAKIASGPGLLVKPDGHWEVGSDCGSIICLDSDDDKC</sequence>
<feature type="region of interest" description="Disordered" evidence="1">
    <location>
        <begin position="623"/>
        <end position="668"/>
    </location>
</feature>
<evidence type="ECO:0000313" key="4">
    <source>
        <dbReference type="Proteomes" id="UP000318571"/>
    </source>
</evidence>
<dbReference type="SMART" id="SM00355">
    <property type="entry name" value="ZnF_C2H2"/>
    <property type="match status" value="3"/>
</dbReference>
<dbReference type="Proteomes" id="UP000318571">
    <property type="component" value="Chromosome 7"/>
</dbReference>
<dbReference type="InterPro" id="IPR000210">
    <property type="entry name" value="BTB/POZ_dom"/>
</dbReference>
<dbReference type="SUPFAM" id="SSF54695">
    <property type="entry name" value="POZ domain"/>
    <property type="match status" value="1"/>
</dbReference>
<reference evidence="3 4" key="1">
    <citation type="journal article" date="2018" name="Nat. Ecol. Evol.">
        <title>Genomic signatures of mitonuclear coevolution across populations of Tigriopus californicus.</title>
        <authorList>
            <person name="Barreto F.S."/>
            <person name="Watson E.T."/>
            <person name="Lima T.G."/>
            <person name="Willett C.S."/>
            <person name="Edmands S."/>
            <person name="Li W."/>
            <person name="Burton R.S."/>
        </authorList>
    </citation>
    <scope>NUCLEOTIDE SEQUENCE [LARGE SCALE GENOMIC DNA]</scope>
    <source>
        <strain evidence="3 4">San Diego</strain>
    </source>
</reference>
<gene>
    <name evidence="3" type="ORF">TCAL_06507</name>
</gene>
<evidence type="ECO:0000259" key="2">
    <source>
        <dbReference type="PROSITE" id="PS50097"/>
    </source>
</evidence>
<keyword evidence="4" id="KW-1185">Reference proteome</keyword>
<accession>A0A553P2L2</accession>
<comment type="caution">
    <text evidence="3">The sequence shown here is derived from an EMBL/GenBank/DDBJ whole genome shotgun (WGS) entry which is preliminary data.</text>
</comment>
<evidence type="ECO:0000313" key="3">
    <source>
        <dbReference type="EMBL" id="TRY71938.1"/>
    </source>
</evidence>
<dbReference type="InterPro" id="IPR011333">
    <property type="entry name" value="SKP1/BTB/POZ_sf"/>
</dbReference>
<dbReference type="EMBL" id="VCGU01000008">
    <property type="protein sequence ID" value="TRY71938.1"/>
    <property type="molecule type" value="Genomic_DNA"/>
</dbReference>
<feature type="compositionally biased region" description="Basic and acidic residues" evidence="1">
    <location>
        <begin position="644"/>
        <end position="658"/>
    </location>
</feature>